<dbReference type="InterPro" id="IPR000671">
    <property type="entry name" value="Peptidase_A31"/>
</dbReference>
<reference evidence="5 6" key="1">
    <citation type="submission" date="2022-07" db="EMBL/GenBank/DDBJ databases">
        <title>Methylomonas rivi sp. nov., Methylomonas rosea sp. nov., Methylomonas aureus sp. nov. and Methylomonas subterranea sp. nov., four novel methanotrophs isolated from a freshwater creek and the deep terrestrial subsurface.</title>
        <authorList>
            <person name="Abin C."/>
            <person name="Sankaranarayanan K."/>
            <person name="Garner C."/>
            <person name="Sindelar R."/>
            <person name="Kotary K."/>
            <person name="Garner R."/>
            <person name="Barclay S."/>
            <person name="Lawson P."/>
            <person name="Krumholz L."/>
        </authorList>
    </citation>
    <scope>NUCLEOTIDE SEQUENCE [LARGE SCALE GENOMIC DNA]</scope>
    <source>
        <strain evidence="5 6">WSC-6</strain>
    </source>
</reference>
<keyword evidence="6" id="KW-1185">Reference proteome</keyword>
<keyword evidence="4" id="KW-0378">Hydrolase</keyword>
<comment type="caution">
    <text evidence="5">The sequence shown here is derived from an EMBL/GenBank/DDBJ whole genome shotgun (WGS) entry which is preliminary data.</text>
</comment>
<evidence type="ECO:0000256" key="4">
    <source>
        <dbReference type="ARBA" id="ARBA00022801"/>
    </source>
</evidence>
<dbReference type="GO" id="GO:0006508">
    <property type="term" value="P:proteolysis"/>
    <property type="evidence" value="ECO:0007669"/>
    <property type="project" value="UniProtKB-KW"/>
</dbReference>
<keyword evidence="2 5" id="KW-0645">Protease</keyword>
<evidence type="ECO:0000256" key="3">
    <source>
        <dbReference type="ARBA" id="ARBA00022750"/>
    </source>
</evidence>
<sequence length="150" mass="15613">MRHILCFGNPLHGDDGFGVAVYQRLARLPLPENLRIFDAGTPGLAALLLFQGCDEAIIVDAGAPAGEPGRLGRPLPETVMAEASLAGHGMGVGYLLHALAALPEPMPRIQIVTAEIAAATPFQPGLSVAAARAVDETVALLSPYFLNHTA</sequence>
<evidence type="ECO:0000256" key="1">
    <source>
        <dbReference type="ARBA" id="ARBA00006814"/>
    </source>
</evidence>
<dbReference type="EMBL" id="JANIBK010000193">
    <property type="protein sequence ID" value="MCQ8130642.1"/>
    <property type="molecule type" value="Genomic_DNA"/>
</dbReference>
<dbReference type="InterPro" id="IPR023430">
    <property type="entry name" value="Pept_HybD-like_dom_sf"/>
</dbReference>
<protein>
    <submittedName>
        <fullName evidence="5">Hydrogenase maturation protease</fullName>
    </submittedName>
</protein>
<dbReference type="PANTHER" id="PTHR30302">
    <property type="entry name" value="HYDROGENASE 1 MATURATION PROTEASE"/>
    <property type="match status" value="1"/>
</dbReference>
<dbReference type="RefSeq" id="WP_256617061.1">
    <property type="nucleotide sequence ID" value="NZ_JANIBK010000193.1"/>
</dbReference>
<proteinExistence type="inferred from homology"/>
<dbReference type="CDD" id="cd00518">
    <property type="entry name" value="H2MP"/>
    <property type="match status" value="1"/>
</dbReference>
<evidence type="ECO:0000313" key="5">
    <source>
        <dbReference type="EMBL" id="MCQ8130642.1"/>
    </source>
</evidence>
<dbReference type="PANTHER" id="PTHR30302:SF1">
    <property type="entry name" value="HYDROGENASE 2 MATURATION PROTEASE"/>
    <property type="match status" value="1"/>
</dbReference>
<comment type="similarity">
    <text evidence="1">Belongs to the peptidase A31 family.</text>
</comment>
<keyword evidence="3" id="KW-0064">Aspartyl protease</keyword>
<dbReference type="Proteomes" id="UP001524586">
    <property type="component" value="Unassembled WGS sequence"/>
</dbReference>
<gene>
    <name evidence="5" type="ORF">NP596_19455</name>
</gene>
<dbReference type="PRINTS" id="PR00446">
    <property type="entry name" value="HYDRGNUPTAKE"/>
</dbReference>
<dbReference type="GO" id="GO:0008233">
    <property type="term" value="F:peptidase activity"/>
    <property type="evidence" value="ECO:0007669"/>
    <property type="project" value="UniProtKB-KW"/>
</dbReference>
<organism evidence="5 6">
    <name type="scientific">Methylomonas rivi</name>
    <dbReference type="NCBI Taxonomy" id="2952226"/>
    <lineage>
        <taxon>Bacteria</taxon>
        <taxon>Pseudomonadati</taxon>
        <taxon>Pseudomonadota</taxon>
        <taxon>Gammaproteobacteria</taxon>
        <taxon>Methylococcales</taxon>
        <taxon>Methylococcaceae</taxon>
        <taxon>Methylomonas</taxon>
    </lineage>
</organism>
<evidence type="ECO:0000256" key="2">
    <source>
        <dbReference type="ARBA" id="ARBA00022670"/>
    </source>
</evidence>
<name>A0ABT1U9V4_9GAMM</name>
<dbReference type="Gene3D" id="3.40.50.1450">
    <property type="entry name" value="HybD-like"/>
    <property type="match status" value="1"/>
</dbReference>
<dbReference type="SUPFAM" id="SSF53163">
    <property type="entry name" value="HybD-like"/>
    <property type="match status" value="1"/>
</dbReference>
<dbReference type="NCBIfam" id="TIGR00072">
    <property type="entry name" value="hydrog_prot"/>
    <property type="match status" value="1"/>
</dbReference>
<dbReference type="Pfam" id="PF01750">
    <property type="entry name" value="HycI"/>
    <property type="match status" value="1"/>
</dbReference>
<evidence type="ECO:0000313" key="6">
    <source>
        <dbReference type="Proteomes" id="UP001524586"/>
    </source>
</evidence>
<accession>A0ABT1U9V4</accession>